<gene>
    <name evidence="3" type="ORF">LTR78_007176</name>
</gene>
<feature type="transmembrane region" description="Helical" evidence="1">
    <location>
        <begin position="35"/>
        <end position="53"/>
    </location>
</feature>
<dbReference type="AlphaFoldDB" id="A0AAE1BYY8"/>
<name>A0AAE1BYY8_9PEZI</name>
<feature type="transmembrane region" description="Helical" evidence="1">
    <location>
        <begin position="60"/>
        <end position="79"/>
    </location>
</feature>
<feature type="domain" description="DUF6594" evidence="2">
    <location>
        <begin position="9"/>
        <end position="97"/>
    </location>
</feature>
<proteinExistence type="predicted"/>
<dbReference type="Pfam" id="PF20237">
    <property type="entry name" value="DUF6594"/>
    <property type="match status" value="1"/>
</dbReference>
<evidence type="ECO:0000313" key="3">
    <source>
        <dbReference type="EMBL" id="KAK3673065.1"/>
    </source>
</evidence>
<keyword evidence="4" id="KW-1185">Reference proteome</keyword>
<sequence>MLLERIQWLRMRFWTNKRKNKDNDALTRYWSDTGLEIFTTVMQLAIGVGMLFAPDHEKQLAIITGFSVSSVIWCWAAAGNRPFEILAAFAAYMAVLMIYRQLGTSS</sequence>
<keyword evidence="1" id="KW-0472">Membrane</keyword>
<protein>
    <recommendedName>
        <fullName evidence="2">DUF6594 domain-containing protein</fullName>
    </recommendedName>
</protein>
<feature type="transmembrane region" description="Helical" evidence="1">
    <location>
        <begin position="85"/>
        <end position="102"/>
    </location>
</feature>
<reference evidence="3" key="1">
    <citation type="submission" date="2023-07" db="EMBL/GenBank/DDBJ databases">
        <title>Black Yeasts Isolated from many extreme environments.</title>
        <authorList>
            <person name="Coleine C."/>
            <person name="Stajich J.E."/>
            <person name="Selbmann L."/>
        </authorList>
    </citation>
    <scope>NUCLEOTIDE SEQUENCE</scope>
    <source>
        <strain evidence="3">CCFEE 5485</strain>
    </source>
</reference>
<evidence type="ECO:0000313" key="4">
    <source>
        <dbReference type="Proteomes" id="UP001274830"/>
    </source>
</evidence>
<keyword evidence="1" id="KW-1133">Transmembrane helix</keyword>
<evidence type="ECO:0000256" key="1">
    <source>
        <dbReference type="SAM" id="Phobius"/>
    </source>
</evidence>
<accession>A0AAE1BYY8</accession>
<dbReference type="EMBL" id="JAUTXT010000028">
    <property type="protein sequence ID" value="KAK3673065.1"/>
    <property type="molecule type" value="Genomic_DNA"/>
</dbReference>
<dbReference type="InterPro" id="IPR046529">
    <property type="entry name" value="DUF6594"/>
</dbReference>
<organism evidence="3 4">
    <name type="scientific">Recurvomyces mirabilis</name>
    <dbReference type="NCBI Taxonomy" id="574656"/>
    <lineage>
        <taxon>Eukaryota</taxon>
        <taxon>Fungi</taxon>
        <taxon>Dikarya</taxon>
        <taxon>Ascomycota</taxon>
        <taxon>Pezizomycotina</taxon>
        <taxon>Dothideomycetes</taxon>
        <taxon>Dothideomycetidae</taxon>
        <taxon>Mycosphaerellales</taxon>
        <taxon>Teratosphaeriaceae</taxon>
        <taxon>Recurvomyces</taxon>
    </lineage>
</organism>
<dbReference type="Proteomes" id="UP001274830">
    <property type="component" value="Unassembled WGS sequence"/>
</dbReference>
<comment type="caution">
    <text evidence="3">The sequence shown here is derived from an EMBL/GenBank/DDBJ whole genome shotgun (WGS) entry which is preliminary data.</text>
</comment>
<keyword evidence="1" id="KW-0812">Transmembrane</keyword>
<evidence type="ECO:0000259" key="2">
    <source>
        <dbReference type="Pfam" id="PF20237"/>
    </source>
</evidence>